<evidence type="ECO:0000313" key="3">
    <source>
        <dbReference type="Proteomes" id="UP000712157"/>
    </source>
</evidence>
<dbReference type="EMBL" id="JAHQCW010000055">
    <property type="protein sequence ID" value="MBU9739291.1"/>
    <property type="molecule type" value="Genomic_DNA"/>
</dbReference>
<dbReference type="Pfam" id="PF12611">
    <property type="entry name" value="Flagellar_put"/>
    <property type="match status" value="1"/>
</dbReference>
<accession>A0A949NG71</accession>
<dbReference type="Proteomes" id="UP000712157">
    <property type="component" value="Unassembled WGS sequence"/>
</dbReference>
<keyword evidence="3" id="KW-1185">Reference proteome</keyword>
<dbReference type="NCBIfam" id="TIGR02530">
    <property type="entry name" value="flg_new"/>
    <property type="match status" value="1"/>
</dbReference>
<reference evidence="2" key="1">
    <citation type="submission" date="2021-06" db="EMBL/GenBank/DDBJ databases">
        <title>Description of novel taxa of the family Lachnospiraceae.</title>
        <authorList>
            <person name="Chaplin A.V."/>
            <person name="Sokolova S.R."/>
            <person name="Pikina A.P."/>
            <person name="Korzhanova M."/>
            <person name="Belova V."/>
            <person name="Korostin D."/>
            <person name="Efimov B.A."/>
        </authorList>
    </citation>
    <scope>NUCLEOTIDE SEQUENCE</scope>
    <source>
        <strain evidence="2">ASD5720</strain>
    </source>
</reference>
<comment type="caution">
    <text evidence="2">The sequence shown here is derived from an EMBL/GenBank/DDBJ whole genome shotgun (WGS) entry which is preliminary data.</text>
</comment>
<evidence type="ECO:0000256" key="1">
    <source>
        <dbReference type="SAM" id="MobiDB-lite"/>
    </source>
</evidence>
<keyword evidence="2" id="KW-0966">Cell projection</keyword>
<keyword evidence="2" id="KW-0282">Flagellum</keyword>
<organism evidence="2 3">
    <name type="scientific">Diplocloster agilis</name>
    <dbReference type="NCBI Taxonomy" id="2850323"/>
    <lineage>
        <taxon>Bacteria</taxon>
        <taxon>Bacillati</taxon>
        <taxon>Bacillota</taxon>
        <taxon>Clostridia</taxon>
        <taxon>Lachnospirales</taxon>
        <taxon>Lachnospiraceae</taxon>
        <taxon>Diplocloster</taxon>
    </lineage>
</organism>
<name>A0A949NG71_9FIRM</name>
<dbReference type="RefSeq" id="WP_158345370.1">
    <property type="nucleotide sequence ID" value="NZ_JAHQCW010000055.1"/>
</dbReference>
<gene>
    <name evidence="2" type="ORF">KTH89_22420</name>
</gene>
<sequence>MDPILMQKRLQAPISTGNPAVSWQPGKTADGSPEQEKSFQSVLEEQILKESRVAFSRHALERVAQRNVDVSAERLERLNEGIRLAEEKGLKDPLILMDSTAFVVSVKNNRVITVVQDESLKGNVFTNIDGTVMI</sequence>
<evidence type="ECO:0000313" key="2">
    <source>
        <dbReference type="EMBL" id="MBU9739291.1"/>
    </source>
</evidence>
<keyword evidence="2" id="KW-0969">Cilium</keyword>
<proteinExistence type="predicted"/>
<protein>
    <submittedName>
        <fullName evidence="2">Flagellar protein</fullName>
    </submittedName>
</protein>
<dbReference type="AlphaFoldDB" id="A0A949NG71"/>
<feature type="region of interest" description="Disordered" evidence="1">
    <location>
        <begin position="11"/>
        <end position="36"/>
    </location>
</feature>
<dbReference type="InterPro" id="IPR013367">
    <property type="entry name" value="Flagellar_put"/>
</dbReference>